<organism evidence="9 10">
    <name type="scientific">Alternaria atra</name>
    <dbReference type="NCBI Taxonomy" id="119953"/>
    <lineage>
        <taxon>Eukaryota</taxon>
        <taxon>Fungi</taxon>
        <taxon>Dikarya</taxon>
        <taxon>Ascomycota</taxon>
        <taxon>Pezizomycotina</taxon>
        <taxon>Dothideomycetes</taxon>
        <taxon>Pleosporomycetidae</taxon>
        <taxon>Pleosporales</taxon>
        <taxon>Pleosporineae</taxon>
        <taxon>Pleosporaceae</taxon>
        <taxon>Alternaria</taxon>
        <taxon>Alternaria sect. Ulocladioides</taxon>
    </lineage>
</organism>
<comment type="similarity">
    <text evidence="1 8">Belongs to the tannase family.</text>
</comment>
<comment type="caution">
    <text evidence="9">The sequence shown here is derived from an EMBL/GenBank/DDBJ whole genome shotgun (WGS) entry which is preliminary data.</text>
</comment>
<evidence type="ECO:0000256" key="3">
    <source>
        <dbReference type="ARBA" id="ARBA00022723"/>
    </source>
</evidence>
<dbReference type="GO" id="GO:0030600">
    <property type="term" value="F:feruloyl esterase activity"/>
    <property type="evidence" value="ECO:0007669"/>
    <property type="project" value="UniProtKB-ARBA"/>
</dbReference>
<dbReference type="Proteomes" id="UP000676310">
    <property type="component" value="Unassembled WGS sequence"/>
</dbReference>
<evidence type="ECO:0000256" key="5">
    <source>
        <dbReference type="ARBA" id="ARBA00022801"/>
    </source>
</evidence>
<reference evidence="9" key="1">
    <citation type="submission" date="2021-05" db="EMBL/GenBank/DDBJ databases">
        <authorList>
            <person name="Stam R."/>
        </authorList>
    </citation>
    <scope>NUCLEOTIDE SEQUENCE</scope>
    <source>
        <strain evidence="9">CS162</strain>
    </source>
</reference>
<evidence type="ECO:0000256" key="6">
    <source>
        <dbReference type="ARBA" id="ARBA00022837"/>
    </source>
</evidence>
<dbReference type="Pfam" id="PF07519">
    <property type="entry name" value="Tannase"/>
    <property type="match status" value="1"/>
</dbReference>
<dbReference type="InterPro" id="IPR029058">
    <property type="entry name" value="AB_hydrolase_fold"/>
</dbReference>
<accession>A0A8J2N1G8</accession>
<dbReference type="EC" id="3.1.1.-" evidence="8"/>
<keyword evidence="6" id="KW-0106">Calcium</keyword>
<evidence type="ECO:0000256" key="1">
    <source>
        <dbReference type="ARBA" id="ARBA00006249"/>
    </source>
</evidence>
<dbReference type="GeneID" id="67018986"/>
<dbReference type="EMBL" id="CAJRGZ010000021">
    <property type="protein sequence ID" value="CAG5169344.1"/>
    <property type="molecule type" value="Genomic_DNA"/>
</dbReference>
<evidence type="ECO:0000313" key="10">
    <source>
        <dbReference type="Proteomes" id="UP000676310"/>
    </source>
</evidence>
<proteinExistence type="inferred from homology"/>
<dbReference type="RefSeq" id="XP_043170591.1">
    <property type="nucleotide sequence ID" value="XM_043314656.1"/>
</dbReference>
<dbReference type="PANTHER" id="PTHR33938">
    <property type="entry name" value="FERULOYL ESTERASE B-RELATED"/>
    <property type="match status" value="1"/>
</dbReference>
<evidence type="ECO:0000256" key="4">
    <source>
        <dbReference type="ARBA" id="ARBA00022729"/>
    </source>
</evidence>
<keyword evidence="5 8" id="KW-0378">Hydrolase</keyword>
<protein>
    <recommendedName>
        <fullName evidence="8">Carboxylic ester hydrolase</fullName>
        <ecNumber evidence="8">3.1.1.-</ecNumber>
    </recommendedName>
</protein>
<dbReference type="OrthoDB" id="3039123at2759"/>
<dbReference type="InterPro" id="IPR011118">
    <property type="entry name" value="Tannase/feruloyl_esterase"/>
</dbReference>
<evidence type="ECO:0000256" key="8">
    <source>
        <dbReference type="RuleBase" id="RU361238"/>
    </source>
</evidence>
<dbReference type="Gene3D" id="3.40.50.1820">
    <property type="entry name" value="alpha/beta hydrolase"/>
    <property type="match status" value="1"/>
</dbReference>
<evidence type="ECO:0000256" key="2">
    <source>
        <dbReference type="ARBA" id="ARBA00022487"/>
    </source>
</evidence>
<name>A0A8J2N1G8_9PLEO</name>
<keyword evidence="3" id="KW-0479">Metal-binding</keyword>
<evidence type="ECO:0000313" key="9">
    <source>
        <dbReference type="EMBL" id="CAG5169344.1"/>
    </source>
</evidence>
<dbReference type="GO" id="GO:0046872">
    <property type="term" value="F:metal ion binding"/>
    <property type="evidence" value="ECO:0007669"/>
    <property type="project" value="UniProtKB-KW"/>
</dbReference>
<gene>
    <name evidence="9" type="ORF">ALTATR162_LOCUS7030</name>
</gene>
<dbReference type="AlphaFoldDB" id="A0A8J2N1G8"/>
<keyword evidence="2" id="KW-0719">Serine esterase</keyword>
<keyword evidence="10" id="KW-1185">Reference proteome</keyword>
<evidence type="ECO:0000256" key="7">
    <source>
        <dbReference type="ARBA" id="ARBA00023157"/>
    </source>
</evidence>
<dbReference type="PANTHER" id="PTHR33938:SF13">
    <property type="entry name" value="CARBOXYLIC ESTER HYDROLASE"/>
    <property type="match status" value="1"/>
</dbReference>
<dbReference type="SUPFAM" id="SSF53474">
    <property type="entry name" value="alpha/beta-Hydrolases"/>
    <property type="match status" value="1"/>
</dbReference>
<sequence length="540" mass="58211">MNVSSIPASACAASAIAYPTVFGAEILNLSANLVLNYSSEVSDQYYFNNPSISVRNIDYCNVTVTYTHPGQNDTINVETWLPMKNWNGRLQATGGGGWVAGRFFLSYTAMAGALGNGYVATTTDGGIGLSLEPDPWALNSPGNVNLYALQNFASVSLKDQATIAKELIKEFYGQPAEYSYFTGCSQGGRQGMMLAQRYPEAYDGIAAAAPALNWARLFPAVSWPQVMMELTGQFPPKCELDAVTAGAIATCDPQDGVTDGIISDPAACSFDPFSMVGKIVNCNNETTTISNAAATIANLSWTGPRKASGDFLYYGLDYQSRLSGTGDQSTTAALGLAMTSCTLNGTCIGSPTGLGEAWLKFMVKKDPDWDYTKITSVEEYARLFQVSVQEFDSIIGTFDTDLSAFRDAGGKMITYHGMVGYNPAISSSFVRADGLILRQGTNEYYDRATEQTPNVKDFFRYFEVPGLAHCAGGVGGQPTATFQALVDWVERGVIPDTLPINFKDTNGTQYERILCPYPEKARLLSAGLDVTKAESYKCTL</sequence>
<keyword evidence="4" id="KW-0732">Signal</keyword>
<keyword evidence="7" id="KW-1015">Disulfide bond</keyword>